<evidence type="ECO:0000256" key="1">
    <source>
        <dbReference type="SAM" id="MobiDB-lite"/>
    </source>
</evidence>
<feature type="chain" id="PRO_5035246204" description="Surface-anchored protein" evidence="3">
    <location>
        <begin position="32"/>
        <end position="327"/>
    </location>
</feature>
<gene>
    <name evidence="4" type="ORF">GCM10007377_05760</name>
</gene>
<evidence type="ECO:0000256" key="2">
    <source>
        <dbReference type="SAM" id="Phobius"/>
    </source>
</evidence>
<protein>
    <recommendedName>
        <fullName evidence="6">Surface-anchored protein</fullName>
    </recommendedName>
</protein>
<dbReference type="InterPro" id="IPR022435">
    <property type="entry name" value="Surface-anchored_actinobac"/>
</dbReference>
<accession>A0A8J3AN66</accession>
<proteinExistence type="predicted"/>
<dbReference type="NCBIfam" id="NF038134">
    <property type="entry name" value="choice_anch_M"/>
    <property type="match status" value="1"/>
</dbReference>
<evidence type="ECO:0000256" key="3">
    <source>
        <dbReference type="SAM" id="SignalP"/>
    </source>
</evidence>
<evidence type="ECO:0000313" key="5">
    <source>
        <dbReference type="Proteomes" id="UP000619536"/>
    </source>
</evidence>
<dbReference type="AlphaFoldDB" id="A0A8J3AN66"/>
<evidence type="ECO:0008006" key="6">
    <source>
        <dbReference type="Google" id="ProtNLM"/>
    </source>
</evidence>
<feature type="transmembrane region" description="Helical" evidence="2">
    <location>
        <begin position="291"/>
        <end position="310"/>
    </location>
</feature>
<feature type="region of interest" description="Disordered" evidence="1">
    <location>
        <begin position="253"/>
        <end position="281"/>
    </location>
</feature>
<dbReference type="NCBIfam" id="TIGR03769">
    <property type="entry name" value="P_ac_wall_RPT"/>
    <property type="match status" value="1"/>
</dbReference>
<reference evidence="4" key="1">
    <citation type="journal article" date="2014" name="Int. J. Syst. Evol. Microbiol.">
        <title>Complete genome sequence of Corynebacterium casei LMG S-19264T (=DSM 44701T), isolated from a smear-ripened cheese.</title>
        <authorList>
            <consortium name="US DOE Joint Genome Institute (JGI-PGF)"/>
            <person name="Walter F."/>
            <person name="Albersmeier A."/>
            <person name="Kalinowski J."/>
            <person name="Ruckert C."/>
        </authorList>
    </citation>
    <scope>NUCLEOTIDE SEQUENCE</scope>
    <source>
        <strain evidence="4">CCM 8606</strain>
    </source>
</reference>
<organism evidence="4 5">
    <name type="scientific">Galliscardovia ingluviei</name>
    <dbReference type="NCBI Taxonomy" id="1769422"/>
    <lineage>
        <taxon>Bacteria</taxon>
        <taxon>Bacillati</taxon>
        <taxon>Actinomycetota</taxon>
        <taxon>Actinomycetes</taxon>
        <taxon>Bifidobacteriales</taxon>
        <taxon>Bifidobacteriaceae</taxon>
        <taxon>Galliscardovia</taxon>
    </lineage>
</organism>
<keyword evidence="3" id="KW-0732">Signal</keyword>
<dbReference type="EMBL" id="BMDH01000001">
    <property type="protein sequence ID" value="GGI13398.1"/>
    <property type="molecule type" value="Genomic_DNA"/>
</dbReference>
<reference evidence="4" key="2">
    <citation type="submission" date="2020-09" db="EMBL/GenBank/DDBJ databases">
        <authorList>
            <person name="Sun Q."/>
            <person name="Sedlacek I."/>
        </authorList>
    </citation>
    <scope>NUCLEOTIDE SEQUENCE</scope>
    <source>
        <strain evidence="4">CCM 8606</strain>
    </source>
</reference>
<keyword evidence="2" id="KW-0472">Membrane</keyword>
<evidence type="ECO:0000313" key="4">
    <source>
        <dbReference type="EMBL" id="GGI13398.1"/>
    </source>
</evidence>
<keyword evidence="2" id="KW-0812">Transmembrane</keyword>
<keyword evidence="5" id="KW-1185">Reference proteome</keyword>
<feature type="compositionally biased region" description="Low complexity" evidence="1">
    <location>
        <begin position="258"/>
        <end position="270"/>
    </location>
</feature>
<dbReference type="Proteomes" id="UP000619536">
    <property type="component" value="Unassembled WGS sequence"/>
</dbReference>
<comment type="caution">
    <text evidence="4">The sequence shown here is derived from an EMBL/GenBank/DDBJ whole genome shotgun (WGS) entry which is preliminary data.</text>
</comment>
<sequence>MHHTTAHTIAKVGCALAIALASLITGTPSFAQPRDSEDPQLQQHVAADEKIEIGSAEIAAGHIDIGPRSREGSWSILARDDSGSEPVWRDPSELVIRVKDEALLEAPTGEDFAFMAAQPGEKYYVIPQTQNPEIVWLGWNTQDPQITRELARGATMRIGPIQGPGDVWLFLQDGAFGAPLRLADSRAEKPQDIWVDVNTHVHANWVFSAPGAYVARVSFLGEMSDGSQREAHTLLRFAVGNDVTADQVRTMALEEESTASTRSSETAPSAQGSDAGGDENKEEAGVAASTIAIGALVGVAGLVALAVILYRGRIVRKEIAQARAEQE</sequence>
<feature type="signal peptide" evidence="3">
    <location>
        <begin position="1"/>
        <end position="31"/>
    </location>
</feature>
<keyword evidence="2" id="KW-1133">Transmembrane helix</keyword>
<name>A0A8J3AN66_9BIFI</name>